<feature type="compositionally biased region" description="Basic and acidic residues" evidence="1">
    <location>
        <begin position="1"/>
        <end position="15"/>
    </location>
</feature>
<dbReference type="Proteomes" id="UP000028534">
    <property type="component" value="Unassembled WGS sequence"/>
</dbReference>
<dbReference type="RefSeq" id="WP_155276462.1">
    <property type="nucleotide sequence ID" value="NZ_JGVR01000024.1"/>
</dbReference>
<dbReference type="PATRIC" id="fig|13690.10.peg.3788"/>
<sequence length="53" mass="5840">MRHEMITKAAERGEPTDPASYRHMLNDLNAKGAAKAARAIEAAMQSQMKGRRA</sequence>
<name>A0A084EGV9_SPHYA</name>
<gene>
    <name evidence="2" type="ORF">CP98_03700</name>
</gene>
<accession>A0A084EGV9</accession>
<evidence type="ECO:0000313" key="3">
    <source>
        <dbReference type="Proteomes" id="UP000028534"/>
    </source>
</evidence>
<evidence type="ECO:0000313" key="2">
    <source>
        <dbReference type="EMBL" id="KEZ17201.1"/>
    </source>
</evidence>
<feature type="region of interest" description="Disordered" evidence="1">
    <location>
        <begin position="1"/>
        <end position="20"/>
    </location>
</feature>
<dbReference type="AlphaFoldDB" id="A0A084EGV9"/>
<evidence type="ECO:0000256" key="1">
    <source>
        <dbReference type="SAM" id="MobiDB-lite"/>
    </source>
</evidence>
<protein>
    <submittedName>
        <fullName evidence="2">Uncharacterized protein</fullName>
    </submittedName>
</protein>
<reference evidence="2 3" key="1">
    <citation type="submission" date="2014-03" db="EMBL/GenBank/DDBJ databases">
        <title>Genome sequence of Sphingobium yanoikuyae B1.</title>
        <authorList>
            <person name="Gan H.M."/>
            <person name="Gan H.Y."/>
            <person name="Savka M.A."/>
        </authorList>
    </citation>
    <scope>NUCLEOTIDE SEQUENCE [LARGE SCALE GENOMIC DNA]</scope>
    <source>
        <strain evidence="2 3">B1</strain>
    </source>
</reference>
<dbReference type="EMBL" id="JGVR01000024">
    <property type="protein sequence ID" value="KEZ17201.1"/>
    <property type="molecule type" value="Genomic_DNA"/>
</dbReference>
<proteinExistence type="predicted"/>
<organism evidence="2 3">
    <name type="scientific">Sphingobium yanoikuyae</name>
    <name type="common">Sphingomonas yanoikuyae</name>
    <dbReference type="NCBI Taxonomy" id="13690"/>
    <lineage>
        <taxon>Bacteria</taxon>
        <taxon>Pseudomonadati</taxon>
        <taxon>Pseudomonadota</taxon>
        <taxon>Alphaproteobacteria</taxon>
        <taxon>Sphingomonadales</taxon>
        <taxon>Sphingomonadaceae</taxon>
        <taxon>Sphingobium</taxon>
    </lineage>
</organism>
<comment type="caution">
    <text evidence="2">The sequence shown here is derived from an EMBL/GenBank/DDBJ whole genome shotgun (WGS) entry which is preliminary data.</text>
</comment>